<dbReference type="STRING" id="1777137.AWB76_03059"/>
<protein>
    <submittedName>
        <fullName evidence="1">TonB-dependent siderophore receptor</fullName>
    </submittedName>
</protein>
<keyword evidence="1" id="KW-0675">Receptor</keyword>
<evidence type="ECO:0000313" key="2">
    <source>
        <dbReference type="Proteomes" id="UP000054624"/>
    </source>
</evidence>
<name>A0A158AV34_9BURK</name>
<organism evidence="1 2">
    <name type="scientific">Caballeronia temeraria</name>
    <dbReference type="NCBI Taxonomy" id="1777137"/>
    <lineage>
        <taxon>Bacteria</taxon>
        <taxon>Pseudomonadati</taxon>
        <taxon>Pseudomonadota</taxon>
        <taxon>Betaproteobacteria</taxon>
        <taxon>Burkholderiales</taxon>
        <taxon>Burkholderiaceae</taxon>
        <taxon>Caballeronia</taxon>
    </lineage>
</organism>
<sequence length="66" mass="6987">MGIGTSYSAFTLNRKFGPPIGFLPSEADLGASVLNVANKSYWALTIGGYLTQGAPRTVLLSMTTDF</sequence>
<gene>
    <name evidence="1" type="ORF">AWB76_03059</name>
</gene>
<proteinExistence type="predicted"/>
<dbReference type="PROSITE" id="PS01156">
    <property type="entry name" value="TONB_DEPENDENT_REC_2"/>
    <property type="match status" value="1"/>
</dbReference>
<dbReference type="AlphaFoldDB" id="A0A158AV34"/>
<reference evidence="2" key="1">
    <citation type="submission" date="2016-01" db="EMBL/GenBank/DDBJ databases">
        <authorList>
            <person name="Peeters Charlotte."/>
        </authorList>
    </citation>
    <scope>NUCLEOTIDE SEQUENCE [LARGE SCALE GENOMIC DNA]</scope>
</reference>
<evidence type="ECO:0000313" key="1">
    <source>
        <dbReference type="EMBL" id="SAK61520.1"/>
    </source>
</evidence>
<keyword evidence="2" id="KW-1185">Reference proteome</keyword>
<dbReference type="Proteomes" id="UP000054624">
    <property type="component" value="Unassembled WGS sequence"/>
</dbReference>
<dbReference type="InterPro" id="IPR010917">
    <property type="entry name" value="TonB_rcpt_CS"/>
</dbReference>
<accession>A0A158AV34</accession>
<dbReference type="EMBL" id="FCOI02000009">
    <property type="protein sequence ID" value="SAK61520.1"/>
    <property type="molecule type" value="Genomic_DNA"/>
</dbReference>